<keyword evidence="2" id="KW-1185">Reference proteome</keyword>
<sequence length="77" mass="8724">MYVYPFQILIYRVKSSVQFCKKSFHCIPQNGNLIPGMVSFACDNFKVISVGICFKTSLKNCNGLVIMEAMQIDSARH</sequence>
<proteinExistence type="predicted"/>
<evidence type="ECO:0000313" key="2">
    <source>
        <dbReference type="Proteomes" id="UP001054945"/>
    </source>
</evidence>
<accession>A0AAV4TDR8</accession>
<dbReference type="Proteomes" id="UP001054945">
    <property type="component" value="Unassembled WGS sequence"/>
</dbReference>
<evidence type="ECO:0000313" key="1">
    <source>
        <dbReference type="EMBL" id="GIY42123.1"/>
    </source>
</evidence>
<dbReference type="AlphaFoldDB" id="A0AAV4TDR8"/>
<comment type="caution">
    <text evidence="1">The sequence shown here is derived from an EMBL/GenBank/DDBJ whole genome shotgun (WGS) entry which is preliminary data.</text>
</comment>
<name>A0AAV4TDR8_CAEEX</name>
<organism evidence="1 2">
    <name type="scientific">Caerostris extrusa</name>
    <name type="common">Bark spider</name>
    <name type="synonym">Caerostris bankana</name>
    <dbReference type="NCBI Taxonomy" id="172846"/>
    <lineage>
        <taxon>Eukaryota</taxon>
        <taxon>Metazoa</taxon>
        <taxon>Ecdysozoa</taxon>
        <taxon>Arthropoda</taxon>
        <taxon>Chelicerata</taxon>
        <taxon>Arachnida</taxon>
        <taxon>Araneae</taxon>
        <taxon>Araneomorphae</taxon>
        <taxon>Entelegynae</taxon>
        <taxon>Araneoidea</taxon>
        <taxon>Araneidae</taxon>
        <taxon>Caerostris</taxon>
    </lineage>
</organism>
<dbReference type="EMBL" id="BPLR01010805">
    <property type="protein sequence ID" value="GIY42123.1"/>
    <property type="molecule type" value="Genomic_DNA"/>
</dbReference>
<gene>
    <name evidence="1" type="ORF">CEXT_431101</name>
</gene>
<reference evidence="1 2" key="1">
    <citation type="submission" date="2021-06" db="EMBL/GenBank/DDBJ databases">
        <title>Caerostris extrusa draft genome.</title>
        <authorList>
            <person name="Kono N."/>
            <person name="Arakawa K."/>
        </authorList>
    </citation>
    <scope>NUCLEOTIDE SEQUENCE [LARGE SCALE GENOMIC DNA]</scope>
</reference>
<protein>
    <submittedName>
        <fullName evidence="1">Uncharacterized protein</fullName>
    </submittedName>
</protein>